<feature type="compositionally biased region" description="Polar residues" evidence="10">
    <location>
        <begin position="11"/>
        <end position="39"/>
    </location>
</feature>
<feature type="region of interest" description="Disordered" evidence="10">
    <location>
        <begin position="11"/>
        <end position="41"/>
    </location>
</feature>
<dbReference type="Pfam" id="PF07715">
    <property type="entry name" value="Plug"/>
    <property type="match status" value="1"/>
</dbReference>
<keyword evidence="2 8" id="KW-0813">Transport</keyword>
<dbReference type="Proteomes" id="UP000247814">
    <property type="component" value="Unassembled WGS sequence"/>
</dbReference>
<dbReference type="PANTHER" id="PTHR32552">
    <property type="entry name" value="FERRICHROME IRON RECEPTOR-RELATED"/>
    <property type="match status" value="1"/>
</dbReference>
<dbReference type="InterPro" id="IPR012910">
    <property type="entry name" value="Plug_dom"/>
</dbReference>
<evidence type="ECO:0000256" key="4">
    <source>
        <dbReference type="ARBA" id="ARBA00022692"/>
    </source>
</evidence>
<keyword evidence="14" id="KW-1185">Reference proteome</keyword>
<dbReference type="InterPro" id="IPR000531">
    <property type="entry name" value="Beta-barrel_TonB"/>
</dbReference>
<evidence type="ECO:0000313" key="13">
    <source>
        <dbReference type="EMBL" id="PYD79155.1"/>
    </source>
</evidence>
<reference evidence="13 14" key="1">
    <citation type="submission" date="2017-07" db="EMBL/GenBank/DDBJ databases">
        <title>A draft genome sequence of Komagataeibacter sucrofermentans LMG 18788.</title>
        <authorList>
            <person name="Skraban J."/>
            <person name="Cleenwerck I."/>
            <person name="Vandamme P."/>
            <person name="Trcek J."/>
        </authorList>
    </citation>
    <scope>NUCLEOTIDE SEQUENCE [LARGE SCALE GENOMIC DNA]</scope>
    <source>
        <strain evidence="13 14">LMG 18788</strain>
    </source>
</reference>
<protein>
    <submittedName>
        <fullName evidence="13">TonB-dependent siderophore receptor</fullName>
    </submittedName>
</protein>
<dbReference type="Gene3D" id="2.170.130.10">
    <property type="entry name" value="TonB-dependent receptor, plug domain"/>
    <property type="match status" value="1"/>
</dbReference>
<evidence type="ECO:0000256" key="7">
    <source>
        <dbReference type="ARBA" id="ARBA00023237"/>
    </source>
</evidence>
<evidence type="ECO:0000256" key="3">
    <source>
        <dbReference type="ARBA" id="ARBA00022452"/>
    </source>
</evidence>
<comment type="subcellular location">
    <subcellularLocation>
        <location evidence="1 8">Cell outer membrane</location>
        <topology evidence="1 8">Multi-pass membrane protein</topology>
    </subcellularLocation>
</comment>
<evidence type="ECO:0000256" key="1">
    <source>
        <dbReference type="ARBA" id="ARBA00004571"/>
    </source>
</evidence>
<comment type="caution">
    <text evidence="13">The sequence shown here is derived from an EMBL/GenBank/DDBJ whole genome shotgun (WGS) entry which is preliminary data.</text>
</comment>
<gene>
    <name evidence="13" type="ORF">CFR77_08635</name>
</gene>
<dbReference type="InterPro" id="IPR037066">
    <property type="entry name" value="Plug_dom_sf"/>
</dbReference>
<keyword evidence="3 8" id="KW-1134">Transmembrane beta strand</keyword>
<organism evidence="13 14">
    <name type="scientific">Komagataeibacter sucrofermentans</name>
    <dbReference type="NCBI Taxonomy" id="1053551"/>
    <lineage>
        <taxon>Bacteria</taxon>
        <taxon>Pseudomonadati</taxon>
        <taxon>Pseudomonadota</taxon>
        <taxon>Alphaproteobacteria</taxon>
        <taxon>Acetobacterales</taxon>
        <taxon>Acetobacteraceae</taxon>
        <taxon>Komagataeibacter</taxon>
    </lineage>
</organism>
<dbReference type="PROSITE" id="PS52016">
    <property type="entry name" value="TONB_DEPENDENT_REC_3"/>
    <property type="match status" value="1"/>
</dbReference>
<keyword evidence="4 8" id="KW-0812">Transmembrane</keyword>
<dbReference type="AlphaFoldDB" id="A0A318QJB5"/>
<feature type="domain" description="TonB-dependent receptor plug" evidence="12">
    <location>
        <begin position="117"/>
        <end position="217"/>
    </location>
</feature>
<dbReference type="GO" id="GO:0009279">
    <property type="term" value="C:cell outer membrane"/>
    <property type="evidence" value="ECO:0007669"/>
    <property type="project" value="UniProtKB-SubCell"/>
</dbReference>
<evidence type="ECO:0000259" key="12">
    <source>
        <dbReference type="Pfam" id="PF07715"/>
    </source>
</evidence>
<dbReference type="InterPro" id="IPR039426">
    <property type="entry name" value="TonB-dep_rcpt-like"/>
</dbReference>
<evidence type="ECO:0000256" key="9">
    <source>
        <dbReference type="RuleBase" id="RU003357"/>
    </source>
</evidence>
<dbReference type="Pfam" id="PF00593">
    <property type="entry name" value="TonB_dep_Rec_b-barrel"/>
    <property type="match status" value="1"/>
</dbReference>
<keyword evidence="13" id="KW-0675">Receptor</keyword>
<dbReference type="EMBL" id="NKUA01000009">
    <property type="protein sequence ID" value="PYD79155.1"/>
    <property type="molecule type" value="Genomic_DNA"/>
</dbReference>
<keyword evidence="7 8" id="KW-0998">Cell outer membrane</keyword>
<keyword evidence="5 9" id="KW-0798">TonB box</keyword>
<name>A0A318QJB5_9PROT</name>
<evidence type="ECO:0000256" key="5">
    <source>
        <dbReference type="ARBA" id="ARBA00023077"/>
    </source>
</evidence>
<dbReference type="Gene3D" id="2.40.170.20">
    <property type="entry name" value="TonB-dependent receptor, beta-barrel domain"/>
    <property type="match status" value="1"/>
</dbReference>
<feature type="domain" description="TonB-dependent receptor-like beta-barrel" evidence="11">
    <location>
        <begin position="291"/>
        <end position="765"/>
    </location>
</feature>
<evidence type="ECO:0000256" key="2">
    <source>
        <dbReference type="ARBA" id="ARBA00022448"/>
    </source>
</evidence>
<sequence length="796" mass="87018">MCCEQLSTPCFRHNNQTTHPPSGCSRSGELSQPELSPTRAQGHGLRVAVALGMSVGLGAGADEAHAEAPPEPTDTADSTIKLSAVRVGGQARTADAGIEAGNTNSESLHIARMPTSVRDTPQTITVVPQELIKQQRAFTLDQALANVPGITLSTGEGAGGLNGDQFRIRGLQARQDIYTDGLRDFGTYTRDTFNTESVEVIKGPSGEYFGAGNVGGVINQSQKHAHAGNSYSYDQTFGSGPLFRGVGDINYQINEDMAIRINGMFNKQDVVDRDNVTSNRYGAAVDFGVGLRSKTSWHLTWQWLNTNSKPDYGVSMLNVGGIYRPITDYGVARNTSYTRNFDFDRSSIHALTSALRSNITRWFTLTNDTRLSLYERDYTATTPAACSGACAAAILSGGNYALPYGAGGGVAYRQQGWGVQNVIMGRARFDTGFVHHDLKAGVDINYTSDSRWPGSFTNRDKNQTIRNPQYAYPGTSLSFPASGYGNANARDLGLFLADRMQLTRQLSLFGTARWDSFSSTYYKQSSANDGRAEQKSDRWSPSGSIMYSPLKDTSFYFTFARSYKPVGTDVSSLVTVKPQVGDVAQKGINLSPQRSDLFEFGNKSDFFHKRLGTTVAFFQISENNSRYYDVNGDMKTGFADSGSGRRIRGVELSANGKITRDWQVFASYSYMDGHVTHSNTGDNGKTAPQVPHNNMSVWSSYDLSRLLLRPQWGDLKIGGGAQYSSGYWAGPDTTNTARMPYTFNLNAMVSWDYRHYHVSFNANNITNRLNYASSFSGSRAVPSPGRYFLGSIGVSF</sequence>
<evidence type="ECO:0000256" key="8">
    <source>
        <dbReference type="PROSITE-ProRule" id="PRU01360"/>
    </source>
</evidence>
<dbReference type="SUPFAM" id="SSF56935">
    <property type="entry name" value="Porins"/>
    <property type="match status" value="1"/>
</dbReference>
<dbReference type="OrthoDB" id="9760333at2"/>
<keyword evidence="6 8" id="KW-0472">Membrane</keyword>
<dbReference type="InterPro" id="IPR036942">
    <property type="entry name" value="Beta-barrel_TonB_sf"/>
</dbReference>
<evidence type="ECO:0000259" key="11">
    <source>
        <dbReference type="Pfam" id="PF00593"/>
    </source>
</evidence>
<evidence type="ECO:0000256" key="10">
    <source>
        <dbReference type="SAM" id="MobiDB-lite"/>
    </source>
</evidence>
<comment type="similarity">
    <text evidence="8 9">Belongs to the TonB-dependent receptor family.</text>
</comment>
<evidence type="ECO:0000256" key="6">
    <source>
        <dbReference type="ARBA" id="ARBA00023136"/>
    </source>
</evidence>
<dbReference type="CDD" id="cd01347">
    <property type="entry name" value="ligand_gated_channel"/>
    <property type="match status" value="1"/>
</dbReference>
<dbReference type="PANTHER" id="PTHR32552:SF83">
    <property type="entry name" value="BLR3904 PROTEIN"/>
    <property type="match status" value="1"/>
</dbReference>
<dbReference type="GO" id="GO:0015344">
    <property type="term" value="F:siderophore uptake transmembrane transporter activity"/>
    <property type="evidence" value="ECO:0007669"/>
    <property type="project" value="TreeGrafter"/>
</dbReference>
<accession>A0A318QJB5</accession>
<proteinExistence type="inferred from homology"/>
<evidence type="ECO:0000313" key="14">
    <source>
        <dbReference type="Proteomes" id="UP000247814"/>
    </source>
</evidence>